<gene>
    <name evidence="2" type="ORF">HMPREF0216_02964</name>
</gene>
<protein>
    <submittedName>
        <fullName evidence="2">VTC domain protein</fullName>
    </submittedName>
</protein>
<accession>L1Q5P1</accession>
<dbReference type="STRING" id="545697.HMPREF0216_02964"/>
<sequence length="252" mass="30131">MAIKSFKRYEKKYLLNKTQYDDLVERLSEYMDSDEHCKDGKNYSIYNMYYDTADNQVIRHSISKPYYKEKLRLRSYKVPRSLNDKVFLELKKKINGIVNKRRVVLTLGEAYNFLNSRIRPNKTDYISNQVLNEIEYYLDNNEVYPTVYIGYSRKAFFCRTDKNFRLTFDSKITTRRSGLSLELGNFGEQLLEEEQYLMEVKILGAIPLWFVEILSDLKIYSAKFSKYGNEYMRYCLNKNQNKNIEARGEKIC</sequence>
<keyword evidence="3" id="KW-1185">Reference proteome</keyword>
<dbReference type="InterPro" id="IPR033469">
    <property type="entry name" value="CYTH-like_dom_sf"/>
</dbReference>
<dbReference type="AlphaFoldDB" id="L1Q5P1"/>
<dbReference type="CDD" id="cd07750">
    <property type="entry name" value="PolyPPase_VTC_like"/>
    <property type="match status" value="1"/>
</dbReference>
<evidence type="ECO:0000313" key="3">
    <source>
        <dbReference type="Proteomes" id="UP000010420"/>
    </source>
</evidence>
<dbReference type="InterPro" id="IPR018966">
    <property type="entry name" value="VTC_domain"/>
</dbReference>
<dbReference type="PATRIC" id="fig|545697.3.peg.2912"/>
<dbReference type="Pfam" id="PF09359">
    <property type="entry name" value="VTC"/>
    <property type="match status" value="1"/>
</dbReference>
<dbReference type="EMBL" id="AMEZ01000109">
    <property type="protein sequence ID" value="EKY23294.1"/>
    <property type="molecule type" value="Genomic_DNA"/>
</dbReference>
<dbReference type="eggNOG" id="COG5036">
    <property type="taxonomic scope" value="Bacteria"/>
</dbReference>
<dbReference type="Gene3D" id="3.20.100.30">
    <property type="entry name" value="VTC, catalytic tunnel domain"/>
    <property type="match status" value="1"/>
</dbReference>
<dbReference type="Proteomes" id="UP000010420">
    <property type="component" value="Unassembled WGS sequence"/>
</dbReference>
<dbReference type="InterPro" id="IPR042267">
    <property type="entry name" value="VTC_sf"/>
</dbReference>
<dbReference type="OrthoDB" id="185578at2"/>
<name>L1Q5P1_9CLOT</name>
<dbReference type="RefSeq" id="WP_005215368.1">
    <property type="nucleotide sequence ID" value="NZ_KB291697.1"/>
</dbReference>
<feature type="domain" description="VTC" evidence="1">
    <location>
        <begin position="7"/>
        <end position="231"/>
    </location>
</feature>
<comment type="caution">
    <text evidence="2">The sequence shown here is derived from an EMBL/GenBank/DDBJ whole genome shotgun (WGS) entry which is preliminary data.</text>
</comment>
<dbReference type="SUPFAM" id="SSF55154">
    <property type="entry name" value="CYTH-like phosphatases"/>
    <property type="match status" value="1"/>
</dbReference>
<dbReference type="GO" id="GO:0006799">
    <property type="term" value="P:polyphosphate biosynthetic process"/>
    <property type="evidence" value="ECO:0007669"/>
    <property type="project" value="UniProtKB-ARBA"/>
</dbReference>
<evidence type="ECO:0000313" key="2">
    <source>
        <dbReference type="EMBL" id="EKY23294.1"/>
    </source>
</evidence>
<organism evidence="2 3">
    <name type="scientific">Clostridium celatum DSM 1785</name>
    <dbReference type="NCBI Taxonomy" id="545697"/>
    <lineage>
        <taxon>Bacteria</taxon>
        <taxon>Bacillati</taxon>
        <taxon>Bacillota</taxon>
        <taxon>Clostridia</taxon>
        <taxon>Eubacteriales</taxon>
        <taxon>Clostridiaceae</taxon>
        <taxon>Clostridium</taxon>
    </lineage>
</organism>
<dbReference type="HOGENOM" id="CLU_072767_1_0_9"/>
<reference evidence="2 3" key="1">
    <citation type="submission" date="2012-05" db="EMBL/GenBank/DDBJ databases">
        <authorList>
            <person name="Weinstock G."/>
            <person name="Sodergren E."/>
            <person name="Lobos E.A."/>
            <person name="Fulton L."/>
            <person name="Fulton R."/>
            <person name="Courtney L."/>
            <person name="Fronick C."/>
            <person name="O'Laughlin M."/>
            <person name="Godfrey J."/>
            <person name="Wilson R.M."/>
            <person name="Miner T."/>
            <person name="Farmer C."/>
            <person name="Delehaunty K."/>
            <person name="Cordes M."/>
            <person name="Minx P."/>
            <person name="Tomlinson C."/>
            <person name="Chen J."/>
            <person name="Wollam A."/>
            <person name="Pepin K.H."/>
            <person name="Bhonagiri V."/>
            <person name="Zhang X."/>
            <person name="Suruliraj S."/>
            <person name="Warren W."/>
            <person name="Mitreva M."/>
            <person name="Mardis E.R."/>
            <person name="Wilson R.K."/>
        </authorList>
    </citation>
    <scope>NUCLEOTIDE SEQUENCE [LARGE SCALE GENOMIC DNA]</scope>
    <source>
        <strain evidence="2 3">DSM 1785</strain>
    </source>
</reference>
<proteinExistence type="predicted"/>
<evidence type="ECO:0000259" key="1">
    <source>
        <dbReference type="Pfam" id="PF09359"/>
    </source>
</evidence>